<dbReference type="EMBL" id="VWFC01000012">
    <property type="protein sequence ID" value="KAB1326378.1"/>
    <property type="molecule type" value="Genomic_DNA"/>
</dbReference>
<accession>A0A139LCN2</accession>
<dbReference type="Pfam" id="PF18291">
    <property type="entry name" value="HU-HIG"/>
    <property type="match status" value="1"/>
</dbReference>
<dbReference type="Gene3D" id="1.10.10.10">
    <property type="entry name" value="Winged helix-like DNA-binding domain superfamily/Winged helix DNA-binding domain"/>
    <property type="match status" value="1"/>
</dbReference>
<keyword evidence="1 4" id="KW-0238">DNA-binding</keyword>
<comment type="caution">
    <text evidence="4">The sequence shown here is derived from an EMBL/GenBank/DDBJ whole genome shotgun (WGS) entry which is preliminary data.</text>
</comment>
<evidence type="ECO:0000256" key="1">
    <source>
        <dbReference type="ARBA" id="ARBA00023125"/>
    </source>
</evidence>
<dbReference type="GO" id="GO:0003677">
    <property type="term" value="F:DNA binding"/>
    <property type="evidence" value="ECO:0007669"/>
    <property type="project" value="UniProtKB-KW"/>
</dbReference>
<dbReference type="KEGG" id="boa:Bovatus_03404"/>
<feature type="domain" description="HU" evidence="2">
    <location>
        <begin position="4"/>
        <end position="120"/>
    </location>
</feature>
<dbReference type="EMBL" id="JAQNZF010000001">
    <property type="protein sequence ID" value="MDC2740600.1"/>
    <property type="molecule type" value="Genomic_DNA"/>
</dbReference>
<proteinExistence type="predicted"/>
<dbReference type="Proteomes" id="UP000435985">
    <property type="component" value="Unassembled WGS sequence"/>
</dbReference>
<evidence type="ECO:0000313" key="3">
    <source>
        <dbReference type="EMBL" id="KAA3798738.1"/>
    </source>
</evidence>
<evidence type="ECO:0000259" key="2">
    <source>
        <dbReference type="Pfam" id="PF18291"/>
    </source>
</evidence>
<gene>
    <name evidence="6" type="ORF">F3B53_11805</name>
    <name evidence="4" type="ORF">F3B85_22300</name>
    <name evidence="5" type="ORF">F3B98_24595</name>
    <name evidence="3" type="ORF">F3F51_25440</name>
    <name evidence="7" type="ORF">PO382_00010</name>
</gene>
<organism evidence="4 11">
    <name type="scientific">Bacteroides ovatus</name>
    <dbReference type="NCBI Taxonomy" id="28116"/>
    <lineage>
        <taxon>Bacteria</taxon>
        <taxon>Pseudomonadati</taxon>
        <taxon>Bacteroidota</taxon>
        <taxon>Bacteroidia</taxon>
        <taxon>Bacteroidales</taxon>
        <taxon>Bacteroidaceae</taxon>
        <taxon>Bacteroides</taxon>
    </lineage>
</organism>
<dbReference type="Proteomes" id="UP000375690">
    <property type="component" value="Unassembled WGS sequence"/>
</dbReference>
<sequence length="207" mass="23407">MAFYNLKKKPALTTKEGETETMYADIVYSGTIPAERLIRGVAKRTGFKEGVIEGILMELKDDVLQYLGEGYRVELGEFGFFSAKVKASRLVANKNDIRSESVAFNGVNFRASKSMRVGIRGDLERRKCVDFNTSRKWDRNNLEKLVLQYIGEHGFITRATYTQLTGRLKNTALDDLKSFAAEGIIKREGRGNQMHFIAPPRKEPDGE</sequence>
<evidence type="ECO:0000313" key="11">
    <source>
        <dbReference type="Proteomes" id="UP000478493"/>
    </source>
</evidence>
<dbReference type="RefSeq" id="WP_004298082.1">
    <property type="nucleotide sequence ID" value="NZ_CAAKNR010000226.1"/>
</dbReference>
<dbReference type="Proteomes" id="UP000478493">
    <property type="component" value="Unassembled WGS sequence"/>
</dbReference>
<evidence type="ECO:0000313" key="9">
    <source>
        <dbReference type="Proteomes" id="UP000435985"/>
    </source>
</evidence>
<dbReference type="InterPro" id="IPR036388">
    <property type="entry name" value="WH-like_DNA-bd_sf"/>
</dbReference>
<protein>
    <submittedName>
        <fullName evidence="4 7">DNA-binding protein</fullName>
    </submittedName>
</protein>
<dbReference type="AlphaFoldDB" id="A0A139LCN2"/>
<dbReference type="Proteomes" id="UP000460135">
    <property type="component" value="Unassembled WGS sequence"/>
</dbReference>
<evidence type="ECO:0000313" key="10">
    <source>
        <dbReference type="Proteomes" id="UP000460135"/>
    </source>
</evidence>
<dbReference type="Proteomes" id="UP001219389">
    <property type="component" value="Unassembled WGS sequence"/>
</dbReference>
<dbReference type="EMBL" id="VWLX01000027">
    <property type="protein sequence ID" value="KAA3798738.1"/>
    <property type="molecule type" value="Genomic_DNA"/>
</dbReference>
<dbReference type="EMBL" id="VWFO01000052">
    <property type="protein sequence ID" value="KAA4661007.1"/>
    <property type="molecule type" value="Genomic_DNA"/>
</dbReference>
<dbReference type="Gene3D" id="4.10.520.10">
    <property type="entry name" value="IHF-like DNA-binding proteins"/>
    <property type="match status" value="1"/>
</dbReference>
<reference evidence="7" key="2">
    <citation type="submission" date="2022-10" db="EMBL/GenBank/DDBJ databases">
        <title>Human gut microbiome strain richness.</title>
        <authorList>
            <person name="Chen-Liaw A."/>
        </authorList>
    </citation>
    <scope>NUCLEOTIDE SEQUENCE</scope>
    <source>
        <strain evidence="7">BSD2780120875st1_E1_BSD2780120875_150330</strain>
    </source>
</reference>
<evidence type="ECO:0000313" key="7">
    <source>
        <dbReference type="EMBL" id="MDC2740600.1"/>
    </source>
</evidence>
<dbReference type="InterPro" id="IPR041607">
    <property type="entry name" value="HU-HIG"/>
</dbReference>
<evidence type="ECO:0000313" key="8">
    <source>
        <dbReference type="Proteomes" id="UP000375690"/>
    </source>
</evidence>
<name>A0A139LCN2_BACOV</name>
<evidence type="ECO:0000313" key="6">
    <source>
        <dbReference type="EMBL" id="KAB1326378.1"/>
    </source>
</evidence>
<dbReference type="GeneID" id="29454821"/>
<reference evidence="8 9" key="1">
    <citation type="journal article" date="2019" name="Nat. Med.">
        <title>A library of human gut bacterial isolates paired with longitudinal multiomics data enables mechanistic microbiome research.</title>
        <authorList>
            <person name="Poyet M."/>
            <person name="Groussin M."/>
            <person name="Gibbons S.M."/>
            <person name="Avila-Pacheco J."/>
            <person name="Jiang X."/>
            <person name="Kearney S.M."/>
            <person name="Perrotta A.R."/>
            <person name="Berdy B."/>
            <person name="Zhao S."/>
            <person name="Lieberman T.D."/>
            <person name="Swanson P.K."/>
            <person name="Smith M."/>
            <person name="Roesemann S."/>
            <person name="Alexander J.E."/>
            <person name="Rich S.A."/>
            <person name="Livny J."/>
            <person name="Vlamakis H."/>
            <person name="Clish C."/>
            <person name="Bullock K."/>
            <person name="Deik A."/>
            <person name="Scott J."/>
            <person name="Pierce K.A."/>
            <person name="Xavier R.J."/>
            <person name="Alm E.J."/>
        </authorList>
    </citation>
    <scope>NUCLEOTIDE SEQUENCE [LARGE SCALE GENOMIC DNA]</scope>
    <source>
        <strain evidence="5 9">BIOML-A14</strain>
        <strain evidence="3 10">BIOML-A183</strain>
        <strain evidence="6 8">BIOML-A2</strain>
        <strain evidence="4 11">BIOML-A41</strain>
    </source>
</reference>
<dbReference type="SUPFAM" id="SSF47729">
    <property type="entry name" value="IHF-like DNA-binding proteins"/>
    <property type="match status" value="1"/>
</dbReference>
<evidence type="ECO:0000313" key="4">
    <source>
        <dbReference type="EMBL" id="KAA4529137.1"/>
    </source>
</evidence>
<evidence type="ECO:0000313" key="5">
    <source>
        <dbReference type="EMBL" id="KAA4661007.1"/>
    </source>
</evidence>
<dbReference type="InterPro" id="IPR010992">
    <property type="entry name" value="IHF-like_DNA-bd_dom_sf"/>
</dbReference>
<dbReference type="EMBL" id="VWGP01000022">
    <property type="protein sequence ID" value="KAA4529137.1"/>
    <property type="molecule type" value="Genomic_DNA"/>
</dbReference>